<reference evidence="2" key="2">
    <citation type="submission" date="2017-06" db="EMBL/GenBank/DDBJ databases">
        <title>WGS assembly of Brachypodium distachyon.</title>
        <authorList>
            <consortium name="The International Brachypodium Initiative"/>
            <person name="Lucas S."/>
            <person name="Harmon-Smith M."/>
            <person name="Lail K."/>
            <person name="Tice H."/>
            <person name="Grimwood J."/>
            <person name="Bruce D."/>
            <person name="Barry K."/>
            <person name="Shu S."/>
            <person name="Lindquist E."/>
            <person name="Wang M."/>
            <person name="Pitluck S."/>
            <person name="Vogel J.P."/>
            <person name="Garvin D.F."/>
            <person name="Mockler T.C."/>
            <person name="Schmutz J."/>
            <person name="Rokhsar D."/>
            <person name="Bevan M.W."/>
        </authorList>
    </citation>
    <scope>NUCLEOTIDE SEQUENCE</scope>
    <source>
        <strain evidence="2">Bd21</strain>
    </source>
</reference>
<name>A0A2K2DVR7_BRADI</name>
<reference evidence="3" key="3">
    <citation type="submission" date="2018-08" db="UniProtKB">
        <authorList>
            <consortium name="EnsemblPlants"/>
        </authorList>
    </citation>
    <scope>IDENTIFICATION</scope>
    <source>
        <strain evidence="3">cv. Bd21</strain>
    </source>
</reference>
<dbReference type="InParanoid" id="A0A2K2DVR7"/>
<dbReference type="EMBL" id="CM000880">
    <property type="protein sequence ID" value="PNT78362.1"/>
    <property type="molecule type" value="Genomic_DNA"/>
</dbReference>
<protein>
    <submittedName>
        <fullName evidence="2 3">Uncharacterized protein</fullName>
    </submittedName>
</protein>
<organism evidence="2">
    <name type="scientific">Brachypodium distachyon</name>
    <name type="common">Purple false brome</name>
    <name type="synonym">Trachynia distachya</name>
    <dbReference type="NCBI Taxonomy" id="15368"/>
    <lineage>
        <taxon>Eukaryota</taxon>
        <taxon>Viridiplantae</taxon>
        <taxon>Streptophyta</taxon>
        <taxon>Embryophyta</taxon>
        <taxon>Tracheophyta</taxon>
        <taxon>Spermatophyta</taxon>
        <taxon>Magnoliopsida</taxon>
        <taxon>Liliopsida</taxon>
        <taxon>Poales</taxon>
        <taxon>Poaceae</taxon>
        <taxon>BOP clade</taxon>
        <taxon>Pooideae</taxon>
        <taxon>Stipodae</taxon>
        <taxon>Brachypodieae</taxon>
        <taxon>Brachypodium</taxon>
    </lineage>
</organism>
<dbReference type="AlphaFoldDB" id="A0A2K2DVR7"/>
<evidence type="ECO:0000313" key="2">
    <source>
        <dbReference type="EMBL" id="PNT78362.1"/>
    </source>
</evidence>
<accession>A0A2K2DVR7</accession>
<gene>
    <name evidence="2" type="ORF">BRADI_1g78123v3</name>
</gene>
<dbReference type="Gramene" id="PNT78362">
    <property type="protein sequence ID" value="PNT78362"/>
    <property type="gene ID" value="BRADI_1g78123v3"/>
</dbReference>
<feature type="compositionally biased region" description="Basic residues" evidence="1">
    <location>
        <begin position="165"/>
        <end position="176"/>
    </location>
</feature>
<evidence type="ECO:0000256" key="1">
    <source>
        <dbReference type="SAM" id="MobiDB-lite"/>
    </source>
</evidence>
<evidence type="ECO:0000313" key="3">
    <source>
        <dbReference type="EnsemblPlants" id="PNT78362"/>
    </source>
</evidence>
<reference evidence="2 3" key="1">
    <citation type="journal article" date="2010" name="Nature">
        <title>Genome sequencing and analysis of the model grass Brachypodium distachyon.</title>
        <authorList>
            <consortium name="International Brachypodium Initiative"/>
        </authorList>
    </citation>
    <scope>NUCLEOTIDE SEQUENCE [LARGE SCALE GENOMIC DNA]</scope>
    <source>
        <strain evidence="2 3">Bd21</strain>
    </source>
</reference>
<evidence type="ECO:0000313" key="4">
    <source>
        <dbReference type="Proteomes" id="UP000008810"/>
    </source>
</evidence>
<dbReference type="Proteomes" id="UP000008810">
    <property type="component" value="Chromosome 1"/>
</dbReference>
<feature type="region of interest" description="Disordered" evidence="1">
    <location>
        <begin position="121"/>
        <end position="189"/>
    </location>
</feature>
<keyword evidence="4" id="KW-1185">Reference proteome</keyword>
<dbReference type="EnsemblPlants" id="PNT78362">
    <property type="protein sequence ID" value="PNT78362"/>
    <property type="gene ID" value="BRADI_1g78123v3"/>
</dbReference>
<proteinExistence type="predicted"/>
<sequence>MDRARSVLLGLVGGADLVALGDDVIEDILEPLVGEEAEVEGRLDYELEEDILEPLVGSGPSYLGPGPSQAALKGVCLLFKLDLKALTPCLDQAAFLSASLPEPALLLPVAAAAQVGLLPPASSSTGGSARLPTMRGPSPRPHSGVLPPSPSAAVPFRRSLQAVPTKKRKLRSRTRHLHPEQRRCRQPAALPPSLRWPSFLAPSLSVLQVNDDPTRRLT</sequence>